<feature type="region of interest" description="Disordered" evidence="1">
    <location>
        <begin position="401"/>
        <end position="456"/>
    </location>
</feature>
<dbReference type="EMBL" id="JASJQH010000256">
    <property type="protein sequence ID" value="KAK9765537.1"/>
    <property type="molecule type" value="Genomic_DNA"/>
</dbReference>
<evidence type="ECO:0000256" key="1">
    <source>
        <dbReference type="SAM" id="MobiDB-lite"/>
    </source>
</evidence>
<feature type="compositionally biased region" description="Polar residues" evidence="1">
    <location>
        <begin position="1"/>
        <end position="13"/>
    </location>
</feature>
<feature type="compositionally biased region" description="Low complexity" evidence="1">
    <location>
        <begin position="405"/>
        <end position="446"/>
    </location>
</feature>
<feature type="compositionally biased region" description="Low complexity" evidence="1">
    <location>
        <begin position="97"/>
        <end position="114"/>
    </location>
</feature>
<sequence length="485" mass="53397">MGKDSSITTNMQDFPNLKSAKPPTNLTPSKIRNLLEDQSPVRVSSNLPGRLPKNGPIILRPGDDGLFSPSPRKFPHGGYTKSELGFSSPKKTKSDDGFGSDSSDSSNRASILSSKTDLSRRIRPLSMSRYSSIPHRGQTEDLEAKEARTNRKIMDLEISNNSLLSINASLEATIKKQTTHIEQLEKKISSGGSLSPSLHDVPLVNWEDITLSPTIEDDESLDPVNDQGFTRVCSIIDTLITDAKKSLEYKKQVNGGKVLTTIQTEESLNEVYNVSDEPYDIVSRSLSDIGEEEEHELYDSIEDSTFESLIKNEEIGCQTEPADLIDSSTQTDVDEQRITELISQIWDLTDRKTLISSRVNGISLQKGLNLALPSSNTNHNEIIFSVLSQLKESLGCEEGYKKSRTSLSRSNSGGSQSSSLSGKTPTMRPRSSISRPSTPQSSRTNSESSRNPKNNVSLLNKIRIKVLPSEPHSLLNSFVKIKTSV</sequence>
<dbReference type="Proteomes" id="UP001479436">
    <property type="component" value="Unassembled WGS sequence"/>
</dbReference>
<accession>A0ABR2WVJ0</accession>
<name>A0ABR2WVJ0_9FUNG</name>
<comment type="caution">
    <text evidence="2">The sequence shown here is derived from an EMBL/GenBank/DDBJ whole genome shotgun (WGS) entry which is preliminary data.</text>
</comment>
<evidence type="ECO:0000313" key="2">
    <source>
        <dbReference type="EMBL" id="KAK9765537.1"/>
    </source>
</evidence>
<organism evidence="2 3">
    <name type="scientific">Basidiobolus ranarum</name>
    <dbReference type="NCBI Taxonomy" id="34480"/>
    <lineage>
        <taxon>Eukaryota</taxon>
        <taxon>Fungi</taxon>
        <taxon>Fungi incertae sedis</taxon>
        <taxon>Zoopagomycota</taxon>
        <taxon>Entomophthoromycotina</taxon>
        <taxon>Basidiobolomycetes</taxon>
        <taxon>Basidiobolales</taxon>
        <taxon>Basidiobolaceae</taxon>
        <taxon>Basidiobolus</taxon>
    </lineage>
</organism>
<dbReference type="PANTHER" id="PTHR38701:SF1">
    <property type="entry name" value="UP-REGULATED DURING SEPTATION PROTEIN 1 DOMAIN-CONTAINING PROTEIN"/>
    <property type="match status" value="1"/>
</dbReference>
<keyword evidence="3" id="KW-1185">Reference proteome</keyword>
<protein>
    <submittedName>
        <fullName evidence="2">Uncharacterized protein</fullName>
    </submittedName>
</protein>
<evidence type="ECO:0000313" key="3">
    <source>
        <dbReference type="Proteomes" id="UP001479436"/>
    </source>
</evidence>
<feature type="compositionally biased region" description="Polar residues" evidence="1">
    <location>
        <begin position="447"/>
        <end position="456"/>
    </location>
</feature>
<reference evidence="2 3" key="1">
    <citation type="submission" date="2023-04" db="EMBL/GenBank/DDBJ databases">
        <title>Genome of Basidiobolus ranarum AG-B5.</title>
        <authorList>
            <person name="Stajich J.E."/>
            <person name="Carter-House D."/>
            <person name="Gryganskyi A."/>
        </authorList>
    </citation>
    <scope>NUCLEOTIDE SEQUENCE [LARGE SCALE GENOMIC DNA]</scope>
    <source>
        <strain evidence="2 3">AG-B5</strain>
    </source>
</reference>
<proteinExistence type="predicted"/>
<feature type="region of interest" description="Disordered" evidence="1">
    <location>
        <begin position="1"/>
        <end position="144"/>
    </location>
</feature>
<dbReference type="PANTHER" id="PTHR38701">
    <property type="entry name" value="CHROMOSOME 8, WHOLE GENOME SHOTGUN SEQUENCE"/>
    <property type="match status" value="1"/>
</dbReference>
<gene>
    <name evidence="2" type="ORF">K7432_006056</name>
</gene>